<sequence length="107" mass="11570">MIAPALSVPERIDAMIDAEVAEALASTDRVTRRTARDFIASRRPPREVTVNFSGAMTQRCWSVSRGDGTYRVVYLPTAGYFSLCVESDFGPLDIGVHGPALGCYGSV</sequence>
<organism evidence="1 2">
    <name type="scientific">Sulfitobacter brevis</name>
    <dbReference type="NCBI Taxonomy" id="74348"/>
    <lineage>
        <taxon>Bacteria</taxon>
        <taxon>Pseudomonadati</taxon>
        <taxon>Pseudomonadota</taxon>
        <taxon>Alphaproteobacteria</taxon>
        <taxon>Rhodobacterales</taxon>
        <taxon>Roseobacteraceae</taxon>
        <taxon>Sulfitobacter</taxon>
    </lineage>
</organism>
<dbReference type="Proteomes" id="UP000198977">
    <property type="component" value="Unassembled WGS sequence"/>
</dbReference>
<evidence type="ECO:0000313" key="2">
    <source>
        <dbReference type="Proteomes" id="UP000198977"/>
    </source>
</evidence>
<proteinExistence type="predicted"/>
<accession>A0A1I1SXH0</accession>
<gene>
    <name evidence="1" type="ORF">SAMN04488523_101200</name>
</gene>
<dbReference type="AlphaFoldDB" id="A0A1I1SXH0"/>
<keyword evidence="2" id="KW-1185">Reference proteome</keyword>
<reference evidence="1 2" key="1">
    <citation type="submission" date="2016-10" db="EMBL/GenBank/DDBJ databases">
        <authorList>
            <person name="de Groot N.N."/>
        </authorList>
    </citation>
    <scope>NUCLEOTIDE SEQUENCE [LARGE SCALE GENOMIC DNA]</scope>
    <source>
        <strain evidence="1 2">DSM 11443</strain>
    </source>
</reference>
<dbReference type="STRING" id="74348.SAMN04488523_101200"/>
<protein>
    <submittedName>
        <fullName evidence="1">Uncharacterized protein</fullName>
    </submittedName>
</protein>
<name>A0A1I1SXH0_9RHOB</name>
<evidence type="ECO:0000313" key="1">
    <source>
        <dbReference type="EMBL" id="SFD51165.1"/>
    </source>
</evidence>
<dbReference type="EMBL" id="FOMW01000001">
    <property type="protein sequence ID" value="SFD51165.1"/>
    <property type="molecule type" value="Genomic_DNA"/>
</dbReference>